<evidence type="ECO:0000313" key="7">
    <source>
        <dbReference type="Proteomes" id="UP000182332"/>
    </source>
</evidence>
<proteinExistence type="predicted"/>
<sequence length="244" mass="27089">MIAGLFIARRKTGFDATQMHLLELRPMPPSDTRPMLPRAEQKQQTRHALLDAARGLMESGRGFGSLSLREVAKTAGIVPTGFYRHFDDMDHLGLALVSEVGQTFRETIRRVRHNHNIDSGIIDASIRIFLDVVAANRSQFLFLAREQYGGSLKVRQALGALREGIIADLATDLASMPKFRHLDTDDLSVMADLVVKSVFAMLPELIDPPPPALAAHLTPRAKITQQLRFIFIGAKRWKGLGSTE</sequence>
<evidence type="ECO:0000256" key="4">
    <source>
        <dbReference type="PROSITE-ProRule" id="PRU00335"/>
    </source>
</evidence>
<protein>
    <submittedName>
        <fullName evidence="6">Transcriptional regulator, TetR family</fullName>
    </submittedName>
</protein>
<dbReference type="InterPro" id="IPR054129">
    <property type="entry name" value="DesT_TetR_C"/>
</dbReference>
<dbReference type="GO" id="GO:0003677">
    <property type="term" value="F:DNA binding"/>
    <property type="evidence" value="ECO:0007669"/>
    <property type="project" value="UniProtKB-UniRule"/>
</dbReference>
<dbReference type="InterPro" id="IPR050692">
    <property type="entry name" value="HTH_transcr_repressor_FabR"/>
</dbReference>
<evidence type="ECO:0000259" key="5">
    <source>
        <dbReference type="PROSITE" id="PS50977"/>
    </source>
</evidence>
<evidence type="ECO:0000256" key="3">
    <source>
        <dbReference type="ARBA" id="ARBA00023163"/>
    </source>
</evidence>
<dbReference type="Proteomes" id="UP000182332">
    <property type="component" value="Unassembled WGS sequence"/>
</dbReference>
<dbReference type="InterPro" id="IPR001647">
    <property type="entry name" value="HTH_TetR"/>
</dbReference>
<dbReference type="PANTHER" id="PTHR47752">
    <property type="entry name" value="HTH-TYPE TRANSCRIPTIONAL REPRESSOR FABR"/>
    <property type="match status" value="1"/>
</dbReference>
<dbReference type="AlphaFoldDB" id="A0A1I0H3M9"/>
<dbReference type="PROSITE" id="PS50977">
    <property type="entry name" value="HTH_TETR_2"/>
    <property type="match status" value="1"/>
</dbReference>
<feature type="DNA-binding region" description="H-T-H motif" evidence="4">
    <location>
        <begin position="67"/>
        <end position="86"/>
    </location>
</feature>
<name>A0A1I0H3M9_9PSED</name>
<keyword evidence="1" id="KW-0805">Transcription regulation</keyword>
<dbReference type="Gene3D" id="1.10.10.60">
    <property type="entry name" value="Homeodomain-like"/>
    <property type="match status" value="1"/>
</dbReference>
<dbReference type="Pfam" id="PF21943">
    <property type="entry name" value="TetR_C_46"/>
    <property type="match status" value="1"/>
</dbReference>
<gene>
    <name evidence="6" type="ORF">SAMN05216197_12510</name>
</gene>
<dbReference type="InterPro" id="IPR009057">
    <property type="entry name" value="Homeodomain-like_sf"/>
</dbReference>
<keyword evidence="3" id="KW-0804">Transcription</keyword>
<keyword evidence="2 4" id="KW-0238">DNA-binding</keyword>
<dbReference type="SUPFAM" id="SSF46689">
    <property type="entry name" value="Homeodomain-like"/>
    <property type="match status" value="1"/>
</dbReference>
<feature type="domain" description="HTH tetR-type" evidence="5">
    <location>
        <begin position="43"/>
        <end position="104"/>
    </location>
</feature>
<accession>A0A1I0H3M9</accession>
<organism evidence="6 7">
    <name type="scientific">Pseudomonas graminis</name>
    <dbReference type="NCBI Taxonomy" id="158627"/>
    <lineage>
        <taxon>Bacteria</taxon>
        <taxon>Pseudomonadati</taxon>
        <taxon>Pseudomonadota</taxon>
        <taxon>Gammaproteobacteria</taxon>
        <taxon>Pseudomonadales</taxon>
        <taxon>Pseudomonadaceae</taxon>
        <taxon>Pseudomonas</taxon>
    </lineage>
</organism>
<dbReference type="PANTHER" id="PTHR47752:SF1">
    <property type="entry name" value="HTH-TYPE TRANSCRIPTIONAL REPRESSOR FABR"/>
    <property type="match status" value="1"/>
</dbReference>
<evidence type="ECO:0000256" key="1">
    <source>
        <dbReference type="ARBA" id="ARBA00023015"/>
    </source>
</evidence>
<evidence type="ECO:0000256" key="2">
    <source>
        <dbReference type="ARBA" id="ARBA00023125"/>
    </source>
</evidence>
<dbReference type="Gene3D" id="1.10.357.10">
    <property type="entry name" value="Tetracycline Repressor, domain 2"/>
    <property type="match status" value="1"/>
</dbReference>
<reference evidence="6 7" key="1">
    <citation type="submission" date="2016-10" db="EMBL/GenBank/DDBJ databases">
        <authorList>
            <person name="de Groot N.N."/>
        </authorList>
    </citation>
    <scope>NUCLEOTIDE SEQUENCE [LARGE SCALE GENOMIC DNA]</scope>
    <source>
        <strain evidence="6 7">DSM 11363</strain>
    </source>
</reference>
<dbReference type="FunFam" id="1.10.10.60:FF:000034">
    <property type="entry name" value="HTH-type transcriptional repressor FabR"/>
    <property type="match status" value="1"/>
</dbReference>
<dbReference type="Pfam" id="PF00440">
    <property type="entry name" value="TetR_N"/>
    <property type="match status" value="1"/>
</dbReference>
<dbReference type="EMBL" id="FOHW01000025">
    <property type="protein sequence ID" value="SET78116.1"/>
    <property type="molecule type" value="Genomic_DNA"/>
</dbReference>
<evidence type="ECO:0000313" key="6">
    <source>
        <dbReference type="EMBL" id="SET78116.1"/>
    </source>
</evidence>